<name>A0A1G9L618_9ACTN</name>
<dbReference type="RefSeq" id="WP_093251641.1">
    <property type="nucleotide sequence ID" value="NZ_FNGP01000003.1"/>
</dbReference>
<dbReference type="Gene3D" id="3.30.465.10">
    <property type="match status" value="1"/>
</dbReference>
<dbReference type="InterPro" id="IPR016166">
    <property type="entry name" value="FAD-bd_PCMH"/>
</dbReference>
<dbReference type="InterPro" id="IPR036318">
    <property type="entry name" value="FAD-bd_PCMH-like_sf"/>
</dbReference>
<reference evidence="4 5" key="1">
    <citation type="submission" date="2016-10" db="EMBL/GenBank/DDBJ databases">
        <authorList>
            <person name="de Groot N.N."/>
        </authorList>
    </citation>
    <scope>NUCLEOTIDE SEQUENCE [LARGE SCALE GENOMIC DNA]</scope>
    <source>
        <strain evidence="4 5">CGMCC 1.9159</strain>
    </source>
</reference>
<feature type="domain" description="FAD-binding PCMH-type" evidence="3">
    <location>
        <begin position="23"/>
        <end position="201"/>
    </location>
</feature>
<evidence type="ECO:0000313" key="4">
    <source>
        <dbReference type="EMBL" id="SDL57183.1"/>
    </source>
</evidence>
<keyword evidence="5" id="KW-1185">Reference proteome</keyword>
<dbReference type="AlphaFoldDB" id="A0A1G9L618"/>
<dbReference type="GO" id="GO:0003824">
    <property type="term" value="F:catalytic activity"/>
    <property type="evidence" value="ECO:0007669"/>
    <property type="project" value="InterPro"/>
</dbReference>
<accession>A0A1G9L618</accession>
<keyword evidence="2" id="KW-0274">FAD</keyword>
<dbReference type="InterPro" id="IPR016164">
    <property type="entry name" value="FAD-linked_Oxase-like_C"/>
</dbReference>
<dbReference type="PANTHER" id="PTHR11748">
    <property type="entry name" value="D-LACTATE DEHYDROGENASE"/>
    <property type="match status" value="1"/>
</dbReference>
<organism evidence="4 5">
    <name type="scientific">Tessaracoccus oleiagri</name>
    <dbReference type="NCBI Taxonomy" id="686624"/>
    <lineage>
        <taxon>Bacteria</taxon>
        <taxon>Bacillati</taxon>
        <taxon>Actinomycetota</taxon>
        <taxon>Actinomycetes</taxon>
        <taxon>Propionibacteriales</taxon>
        <taxon>Propionibacteriaceae</taxon>
        <taxon>Tessaracoccus</taxon>
    </lineage>
</organism>
<evidence type="ECO:0000256" key="1">
    <source>
        <dbReference type="ARBA" id="ARBA00022630"/>
    </source>
</evidence>
<dbReference type="SUPFAM" id="SSF56176">
    <property type="entry name" value="FAD-binding/transporter-associated domain-like"/>
    <property type="match status" value="1"/>
</dbReference>
<dbReference type="Proteomes" id="UP000199475">
    <property type="component" value="Unassembled WGS sequence"/>
</dbReference>
<evidence type="ECO:0000313" key="5">
    <source>
        <dbReference type="Proteomes" id="UP000199475"/>
    </source>
</evidence>
<proteinExistence type="predicted"/>
<dbReference type="SUPFAM" id="SSF55103">
    <property type="entry name" value="FAD-linked oxidases, C-terminal domain"/>
    <property type="match status" value="1"/>
</dbReference>
<evidence type="ECO:0000256" key="2">
    <source>
        <dbReference type="ARBA" id="ARBA00022827"/>
    </source>
</evidence>
<dbReference type="STRING" id="686624.SAMN04488242_2038"/>
<dbReference type="GO" id="GO:0071949">
    <property type="term" value="F:FAD binding"/>
    <property type="evidence" value="ECO:0007669"/>
    <property type="project" value="InterPro"/>
</dbReference>
<dbReference type="EMBL" id="FNGP01000003">
    <property type="protein sequence ID" value="SDL57183.1"/>
    <property type="molecule type" value="Genomic_DNA"/>
</dbReference>
<dbReference type="OrthoDB" id="9811557at2"/>
<dbReference type="Pfam" id="PF01565">
    <property type="entry name" value="FAD_binding_4"/>
    <property type="match status" value="1"/>
</dbReference>
<evidence type="ECO:0000259" key="3">
    <source>
        <dbReference type="PROSITE" id="PS51387"/>
    </source>
</evidence>
<dbReference type="InterPro" id="IPR016169">
    <property type="entry name" value="FAD-bd_PCMH_sub2"/>
</dbReference>
<dbReference type="PANTHER" id="PTHR11748:SF103">
    <property type="entry name" value="GLYCOLATE OXIDASE SUBUNIT GLCE"/>
    <property type="match status" value="1"/>
</dbReference>
<gene>
    <name evidence="4" type="ORF">SAMN04488242_2038</name>
</gene>
<dbReference type="PROSITE" id="PS51387">
    <property type="entry name" value="FAD_PCMH"/>
    <property type="match status" value="1"/>
</dbReference>
<keyword evidence="1" id="KW-0285">Flavoprotein</keyword>
<dbReference type="InterPro" id="IPR006094">
    <property type="entry name" value="Oxid_FAD_bind_N"/>
</dbReference>
<protein>
    <submittedName>
        <fullName evidence="4">Glycolate oxidase FAD binding subunit</fullName>
    </submittedName>
</protein>
<sequence>MSLLRAVLSAACEVREAEDADHVDGVRPQVVARPRTTDEVSALLRACHGRGLTVVARGNGTKLSWGRPPERCEVLLDTTGLDALVEHSRGDLVAIVGAGMPLARLQALLAEGGHQLVVDDPLGSTVGGAVATNLSGPRRMWTGAIRDLVIGVKYVRADGVVAKAGGRVVKNVAGYDLAKLLTGSYGTLAVITEVTLRLHPLPEASRWVTLDVGPEQLPGVLAAVVHSQLVPRALELHAPPDGALQVSALLEGSADGATARAEALAAQLDGARVSSAPPAWWGQLPEGDLLMKTTARLSGVPQLVAHATSLGLGVRGSAGTGVLYAAGRSGGAGLRRAAVVQSLRTLSIELGGSTVALDAPADVKPQLDSWGPVPAIDLMRRVKQEFDPARTLAPGRFVGGI</sequence>